<feature type="compositionally biased region" description="Polar residues" evidence="1">
    <location>
        <begin position="7"/>
        <end position="18"/>
    </location>
</feature>
<dbReference type="Proteomes" id="UP001049176">
    <property type="component" value="Chromosome 8"/>
</dbReference>
<organism evidence="2 3">
    <name type="scientific">Marasmius oreades</name>
    <name type="common">fairy-ring Marasmius</name>
    <dbReference type="NCBI Taxonomy" id="181124"/>
    <lineage>
        <taxon>Eukaryota</taxon>
        <taxon>Fungi</taxon>
        <taxon>Dikarya</taxon>
        <taxon>Basidiomycota</taxon>
        <taxon>Agaricomycotina</taxon>
        <taxon>Agaricomycetes</taxon>
        <taxon>Agaricomycetidae</taxon>
        <taxon>Agaricales</taxon>
        <taxon>Marasmiineae</taxon>
        <taxon>Marasmiaceae</taxon>
        <taxon>Marasmius</taxon>
    </lineage>
</organism>
<comment type="caution">
    <text evidence="2">The sequence shown here is derived from an EMBL/GenBank/DDBJ whole genome shotgun (WGS) entry which is preliminary data.</text>
</comment>
<dbReference type="RefSeq" id="XP_043004354.1">
    <property type="nucleotide sequence ID" value="XM_043156990.1"/>
</dbReference>
<reference evidence="2" key="1">
    <citation type="journal article" date="2021" name="Genome Biol. Evol.">
        <title>The assembled and annotated genome of the fairy-ring fungus Marasmius oreades.</title>
        <authorList>
            <person name="Hiltunen M."/>
            <person name="Ament-Velasquez S.L."/>
            <person name="Johannesson H."/>
        </authorList>
    </citation>
    <scope>NUCLEOTIDE SEQUENCE</scope>
    <source>
        <strain evidence="2">03SP1</strain>
    </source>
</reference>
<name>A0A9P7RRS3_9AGAR</name>
<protein>
    <submittedName>
        <fullName evidence="2">Uncharacterized protein</fullName>
    </submittedName>
</protein>
<dbReference type="EMBL" id="CM032188">
    <property type="protein sequence ID" value="KAG7087883.1"/>
    <property type="molecule type" value="Genomic_DNA"/>
</dbReference>
<dbReference type="GeneID" id="66081005"/>
<gene>
    <name evidence="2" type="ORF">E1B28_011930</name>
</gene>
<proteinExistence type="predicted"/>
<accession>A0A9P7RRS3</accession>
<evidence type="ECO:0000313" key="3">
    <source>
        <dbReference type="Proteomes" id="UP001049176"/>
    </source>
</evidence>
<sequence>MHMFTTHYKTSNSTSSQPEAAGSRAPKHPNFRQVHCTPEDFHLNTQRWTLDESGPQQVHESDRFSRTIVANVTYTHKPIPQTRDQMARNRLPAIPQSGIPVARSNPLVLPPILPVQLRPPRAVLPPIRRAIPEIIHQPTPLPHPSRTAPSFLEPIPKLQTPPSAEPDHEFMMAALKRAQAKCDATQQRKAAERAARFRCNCDWCGKELVRKGIPSHKIKHCPERHFHLQEQ</sequence>
<dbReference type="AlphaFoldDB" id="A0A9P7RRS3"/>
<feature type="region of interest" description="Disordered" evidence="1">
    <location>
        <begin position="1"/>
        <end position="31"/>
    </location>
</feature>
<keyword evidence="3" id="KW-1185">Reference proteome</keyword>
<evidence type="ECO:0000256" key="1">
    <source>
        <dbReference type="SAM" id="MobiDB-lite"/>
    </source>
</evidence>
<evidence type="ECO:0000313" key="2">
    <source>
        <dbReference type="EMBL" id="KAG7087883.1"/>
    </source>
</evidence>
<dbReference type="KEGG" id="more:E1B28_011930"/>